<feature type="transmembrane region" description="Helical" evidence="1">
    <location>
        <begin position="109"/>
        <end position="130"/>
    </location>
</feature>
<evidence type="ECO:0008006" key="4">
    <source>
        <dbReference type="Google" id="ProtNLM"/>
    </source>
</evidence>
<evidence type="ECO:0000313" key="2">
    <source>
        <dbReference type="EMBL" id="HIP56450.1"/>
    </source>
</evidence>
<proteinExistence type="predicted"/>
<reference evidence="2" key="1">
    <citation type="journal article" date="2020" name="ISME J.">
        <title>Gammaproteobacteria mediating utilization of methyl-, sulfur- and petroleum organic compounds in deep ocean hydrothermal plumes.</title>
        <authorList>
            <person name="Zhou Z."/>
            <person name="Liu Y."/>
            <person name="Pan J."/>
            <person name="Cron B.R."/>
            <person name="Toner B.M."/>
            <person name="Anantharaman K."/>
            <person name="Breier J.A."/>
            <person name="Dick G.J."/>
            <person name="Li M."/>
        </authorList>
    </citation>
    <scope>NUCLEOTIDE SEQUENCE</scope>
    <source>
        <strain evidence="2">SZUA-1435</strain>
    </source>
</reference>
<evidence type="ECO:0000313" key="3">
    <source>
        <dbReference type="Proteomes" id="UP000605805"/>
    </source>
</evidence>
<dbReference type="Proteomes" id="UP000605805">
    <property type="component" value="Unassembled WGS sequence"/>
</dbReference>
<evidence type="ECO:0000256" key="1">
    <source>
        <dbReference type="SAM" id="Phobius"/>
    </source>
</evidence>
<sequence length="294" mass="31489">MDTTYTITLVALMAIAAASHTGICVGIPVGSGLIGRREAVLLYIVAALTGAILQGKLMAKAVLAPSLCAVLTTTAISTLPAVLGIPLSINFALYTSQIGCNSLVGIDALLHSVMTWIAITVMIAFVTYSLEKSILSSLVSRCRSPRRVLSWFRMFMVLLGMFMSFVVGANTFGYLFMFTTSAVQQLLLCIAFICSAAIFSSRSIMRVAFSFYRIRFTQALSSLIVVIAFIEIATWFSIPFSASLAVASALYAAGHASTFHIISTKSFLYFVTAQFLSIPTALFLGSILSLAITS</sequence>
<gene>
    <name evidence="2" type="ORF">EYH02_00010</name>
</gene>
<feature type="transmembrane region" description="Helical" evidence="1">
    <location>
        <begin position="182"/>
        <end position="200"/>
    </location>
</feature>
<dbReference type="AlphaFoldDB" id="A0A833DT50"/>
<keyword evidence="1" id="KW-1133">Transmembrane helix</keyword>
<feature type="transmembrane region" description="Helical" evidence="1">
    <location>
        <begin position="40"/>
        <end position="59"/>
    </location>
</feature>
<accession>A0A833DT50</accession>
<name>A0A833DT50_9CREN</name>
<keyword evidence="1" id="KW-0472">Membrane</keyword>
<keyword evidence="1" id="KW-0812">Transmembrane</keyword>
<protein>
    <recommendedName>
        <fullName evidence="4">Inorganic phosphate transporter</fullName>
    </recommendedName>
</protein>
<feature type="transmembrane region" description="Helical" evidence="1">
    <location>
        <begin position="66"/>
        <end position="89"/>
    </location>
</feature>
<organism evidence="2 3">
    <name type="scientific">Ignisphaera aggregans</name>
    <dbReference type="NCBI Taxonomy" id="334771"/>
    <lineage>
        <taxon>Archaea</taxon>
        <taxon>Thermoproteota</taxon>
        <taxon>Thermoprotei</taxon>
        <taxon>Desulfurococcales</taxon>
        <taxon>Desulfurococcaceae</taxon>
        <taxon>Ignisphaera</taxon>
    </lineage>
</organism>
<feature type="transmembrane region" description="Helical" evidence="1">
    <location>
        <begin position="151"/>
        <end position="176"/>
    </location>
</feature>
<feature type="transmembrane region" description="Helical" evidence="1">
    <location>
        <begin position="266"/>
        <end position="292"/>
    </location>
</feature>
<comment type="caution">
    <text evidence="2">The sequence shown here is derived from an EMBL/GenBank/DDBJ whole genome shotgun (WGS) entry which is preliminary data.</text>
</comment>
<dbReference type="EMBL" id="DQTV01000001">
    <property type="protein sequence ID" value="HIP56450.1"/>
    <property type="molecule type" value="Genomic_DNA"/>
</dbReference>